<keyword evidence="7" id="KW-1185">Reference proteome</keyword>
<evidence type="ECO:0000313" key="7">
    <source>
        <dbReference type="Proteomes" id="UP000799441"/>
    </source>
</evidence>
<dbReference type="PANTHER" id="PTHR40621">
    <property type="entry name" value="TRANSCRIPTION FACTOR KAPC-RELATED"/>
    <property type="match status" value="1"/>
</dbReference>
<dbReference type="GO" id="GO:0090575">
    <property type="term" value="C:RNA polymerase II transcription regulator complex"/>
    <property type="evidence" value="ECO:0007669"/>
    <property type="project" value="TreeGrafter"/>
</dbReference>
<organism evidence="6 7">
    <name type="scientific">Polychaeton citri CBS 116435</name>
    <dbReference type="NCBI Taxonomy" id="1314669"/>
    <lineage>
        <taxon>Eukaryota</taxon>
        <taxon>Fungi</taxon>
        <taxon>Dikarya</taxon>
        <taxon>Ascomycota</taxon>
        <taxon>Pezizomycotina</taxon>
        <taxon>Dothideomycetes</taxon>
        <taxon>Dothideomycetidae</taxon>
        <taxon>Capnodiales</taxon>
        <taxon>Capnodiaceae</taxon>
        <taxon>Polychaeton</taxon>
    </lineage>
</organism>
<dbReference type="GO" id="GO:0000976">
    <property type="term" value="F:transcription cis-regulatory region binding"/>
    <property type="evidence" value="ECO:0007669"/>
    <property type="project" value="InterPro"/>
</dbReference>
<dbReference type="Gene3D" id="1.20.5.170">
    <property type="match status" value="1"/>
</dbReference>
<dbReference type="SMART" id="SM00338">
    <property type="entry name" value="BRLZ"/>
    <property type="match status" value="1"/>
</dbReference>
<dbReference type="InterPro" id="IPR050936">
    <property type="entry name" value="AP-1-like"/>
</dbReference>
<accession>A0A9P4PX44</accession>
<dbReference type="AlphaFoldDB" id="A0A9P4PX44"/>
<feature type="region of interest" description="Disordered" evidence="4">
    <location>
        <begin position="1"/>
        <end position="78"/>
    </location>
</feature>
<feature type="domain" description="BZIP" evidence="5">
    <location>
        <begin position="78"/>
        <end position="93"/>
    </location>
</feature>
<feature type="compositionally biased region" description="Polar residues" evidence="4">
    <location>
        <begin position="40"/>
        <end position="58"/>
    </location>
</feature>
<sequence length="408" mass="44698">MGGHNSTAGERIQPVAGNQERVPIPPARAHNTALGASPASVISANQPAPSGPMSSSIQLPARPRPGRKPIPTEDAADRRRLQNRLAQRNFRDKRQQRVNDLRIELEDKKKDYEGTIADYERRHDSSKREIAELKRENAELRKLLEDVKSEVKEIQASRNIASAQPRDSFNSHPPSGNLTLALPTPIPRNPGPMASYGHSLTPPEDNAFEMDFTYAFPKPSQAKQLKTSSSNENMLWNEVTNDGCGFCNTRSTFCACKESQAQPQQQQQQNSSGGGGCSTGGLPGSCDKCRSDPVFARKCQELRSTVVNFRPAAPEDMRMYDGQEAPTTAPQGQQRGMSCFEMITQLEPMASNKMSISELFGGQHIDARPSVSGQGYSLDDQQAAQALQRLSVSFSRHAAQPAPASDRI</sequence>
<evidence type="ECO:0000256" key="2">
    <source>
        <dbReference type="ARBA" id="ARBA00023242"/>
    </source>
</evidence>
<reference evidence="6" key="1">
    <citation type="journal article" date="2020" name="Stud. Mycol.">
        <title>101 Dothideomycetes genomes: a test case for predicting lifestyles and emergence of pathogens.</title>
        <authorList>
            <person name="Haridas S."/>
            <person name="Albert R."/>
            <person name="Binder M."/>
            <person name="Bloem J."/>
            <person name="Labutti K."/>
            <person name="Salamov A."/>
            <person name="Andreopoulos B."/>
            <person name="Baker S."/>
            <person name="Barry K."/>
            <person name="Bills G."/>
            <person name="Bluhm B."/>
            <person name="Cannon C."/>
            <person name="Castanera R."/>
            <person name="Culley D."/>
            <person name="Daum C."/>
            <person name="Ezra D."/>
            <person name="Gonzalez J."/>
            <person name="Henrissat B."/>
            <person name="Kuo A."/>
            <person name="Liang C."/>
            <person name="Lipzen A."/>
            <person name="Lutzoni F."/>
            <person name="Magnuson J."/>
            <person name="Mondo S."/>
            <person name="Nolan M."/>
            <person name="Ohm R."/>
            <person name="Pangilinan J."/>
            <person name="Park H.-J."/>
            <person name="Ramirez L."/>
            <person name="Alfaro M."/>
            <person name="Sun H."/>
            <person name="Tritt A."/>
            <person name="Yoshinaga Y."/>
            <person name="Zwiers L.-H."/>
            <person name="Turgeon B."/>
            <person name="Goodwin S."/>
            <person name="Spatafora J."/>
            <person name="Crous P."/>
            <person name="Grigoriev I."/>
        </authorList>
    </citation>
    <scope>NUCLEOTIDE SEQUENCE</scope>
    <source>
        <strain evidence="6">CBS 116435</strain>
    </source>
</reference>
<comment type="caution">
    <text evidence="6">The sequence shown here is derived from an EMBL/GenBank/DDBJ whole genome shotgun (WGS) entry which is preliminary data.</text>
</comment>
<dbReference type="InterPro" id="IPR046347">
    <property type="entry name" value="bZIP_sf"/>
</dbReference>
<dbReference type="GO" id="GO:0001228">
    <property type="term" value="F:DNA-binding transcription activator activity, RNA polymerase II-specific"/>
    <property type="evidence" value="ECO:0007669"/>
    <property type="project" value="TreeGrafter"/>
</dbReference>
<dbReference type="PANTHER" id="PTHR40621:SF6">
    <property type="entry name" value="AP-1-LIKE TRANSCRIPTION FACTOR YAP1-RELATED"/>
    <property type="match status" value="1"/>
</dbReference>
<dbReference type="OrthoDB" id="3876855at2759"/>
<dbReference type="CDD" id="cd14688">
    <property type="entry name" value="bZIP_YAP"/>
    <property type="match status" value="1"/>
</dbReference>
<keyword evidence="2" id="KW-0539">Nucleus</keyword>
<protein>
    <recommendedName>
        <fullName evidence="5">BZIP domain-containing protein</fullName>
    </recommendedName>
</protein>
<evidence type="ECO:0000256" key="1">
    <source>
        <dbReference type="ARBA" id="ARBA00004123"/>
    </source>
</evidence>
<keyword evidence="3" id="KW-0175">Coiled coil</keyword>
<evidence type="ECO:0000256" key="4">
    <source>
        <dbReference type="SAM" id="MobiDB-lite"/>
    </source>
</evidence>
<comment type="subcellular location">
    <subcellularLocation>
        <location evidence="1">Nucleus</location>
    </subcellularLocation>
</comment>
<proteinExistence type="predicted"/>
<evidence type="ECO:0000259" key="5">
    <source>
        <dbReference type="PROSITE" id="PS00036"/>
    </source>
</evidence>
<gene>
    <name evidence="6" type="ORF">K431DRAFT_289320</name>
</gene>
<dbReference type="Proteomes" id="UP000799441">
    <property type="component" value="Unassembled WGS sequence"/>
</dbReference>
<name>A0A9P4PX44_9PEZI</name>
<evidence type="ECO:0000313" key="6">
    <source>
        <dbReference type="EMBL" id="KAF2716538.1"/>
    </source>
</evidence>
<dbReference type="EMBL" id="MU003870">
    <property type="protein sequence ID" value="KAF2716538.1"/>
    <property type="molecule type" value="Genomic_DNA"/>
</dbReference>
<dbReference type="PROSITE" id="PS00036">
    <property type="entry name" value="BZIP_BASIC"/>
    <property type="match status" value="1"/>
</dbReference>
<dbReference type="SUPFAM" id="SSF57959">
    <property type="entry name" value="Leucine zipper domain"/>
    <property type="match status" value="1"/>
</dbReference>
<evidence type="ECO:0000256" key="3">
    <source>
        <dbReference type="SAM" id="Coils"/>
    </source>
</evidence>
<feature type="coiled-coil region" evidence="3">
    <location>
        <begin position="91"/>
        <end position="164"/>
    </location>
</feature>
<dbReference type="InterPro" id="IPR004827">
    <property type="entry name" value="bZIP"/>
</dbReference>